<protein>
    <submittedName>
        <fullName evidence="3">M23 family metallopeptidase</fullName>
    </submittedName>
</protein>
<comment type="caution">
    <text evidence="3">The sequence shown here is derived from an EMBL/GenBank/DDBJ whole genome shotgun (WGS) entry which is preliminary data.</text>
</comment>
<dbReference type="InterPro" id="IPR050570">
    <property type="entry name" value="Cell_wall_metabolism_enzyme"/>
</dbReference>
<dbReference type="PANTHER" id="PTHR21666:SF270">
    <property type="entry name" value="MUREIN HYDROLASE ACTIVATOR ENVC"/>
    <property type="match status" value="1"/>
</dbReference>
<feature type="domain" description="M23ase beta-sheet core" evidence="2">
    <location>
        <begin position="280"/>
        <end position="373"/>
    </location>
</feature>
<gene>
    <name evidence="3" type="ORF">ENV70_03760</name>
</gene>
<dbReference type="SUPFAM" id="SSF51261">
    <property type="entry name" value="Duplicated hybrid motif"/>
    <property type="match status" value="1"/>
</dbReference>
<dbReference type="CDD" id="cd12797">
    <property type="entry name" value="M23_peptidase"/>
    <property type="match status" value="1"/>
</dbReference>
<name>A0A7C6AG15_UNCW3</name>
<reference evidence="3" key="1">
    <citation type="journal article" date="2020" name="mSystems">
        <title>Genome- and Community-Level Interaction Insights into Carbon Utilization and Element Cycling Functions of Hydrothermarchaeota in Hydrothermal Sediment.</title>
        <authorList>
            <person name="Zhou Z."/>
            <person name="Liu Y."/>
            <person name="Xu W."/>
            <person name="Pan J."/>
            <person name="Luo Z.H."/>
            <person name="Li M."/>
        </authorList>
    </citation>
    <scope>NUCLEOTIDE SEQUENCE [LARGE SCALE GENOMIC DNA]</scope>
    <source>
        <strain evidence="3">SpSt-783</strain>
    </source>
</reference>
<evidence type="ECO:0000256" key="1">
    <source>
        <dbReference type="SAM" id="SignalP"/>
    </source>
</evidence>
<evidence type="ECO:0000313" key="3">
    <source>
        <dbReference type="EMBL" id="HHS62719.1"/>
    </source>
</evidence>
<dbReference type="Pfam" id="PF01551">
    <property type="entry name" value="Peptidase_M23"/>
    <property type="match status" value="1"/>
</dbReference>
<evidence type="ECO:0000259" key="2">
    <source>
        <dbReference type="Pfam" id="PF01551"/>
    </source>
</evidence>
<dbReference type="GO" id="GO:0004222">
    <property type="term" value="F:metalloendopeptidase activity"/>
    <property type="evidence" value="ECO:0007669"/>
    <property type="project" value="TreeGrafter"/>
</dbReference>
<keyword evidence="1" id="KW-0732">Signal</keyword>
<proteinExistence type="predicted"/>
<dbReference type="PANTHER" id="PTHR21666">
    <property type="entry name" value="PEPTIDASE-RELATED"/>
    <property type="match status" value="1"/>
</dbReference>
<dbReference type="Gene3D" id="2.70.70.10">
    <property type="entry name" value="Glucose Permease (Domain IIA)"/>
    <property type="match status" value="1"/>
</dbReference>
<feature type="chain" id="PRO_5028169680" evidence="1">
    <location>
        <begin position="23"/>
        <end position="396"/>
    </location>
</feature>
<sequence length="396" mass="44780">MKDICVKIFSILLVSFFYNIYADDQGDNSQRDTTKNIYSEKVFNLDKKLIPTDKVIEFIQDFYPQLAEPTIIHLNIFNPPLQIKEYEPGTKLGDRIDKNNNNITRNPAPKDTLINGIFQSISLDKKIYKQGEIATLNVTTVLPLIKPEIKFLNRNYKLYPAGRNMYKTVLAVPMDADTGRYFMVLRYEENEAKKSYKIPFKVLPGDFAEEDTAELDIHILTEETLEMMKFESWKYFAQAYAKSFDTLLCDGDFIWPCTGSITSMFGIARRYNNGLDKWSHRAIDISNAVGTKVVAANTGVVVMAEELEGHGKSIVIAHGQGIHTVYIHLNKINVAVGDTVVKGQEIGEMGKTGMCTGSNLHFQIMVNKIPTDPRSWIPGAGRLKKGNYVNPELVKK</sequence>
<feature type="signal peptide" evidence="1">
    <location>
        <begin position="1"/>
        <end position="22"/>
    </location>
</feature>
<dbReference type="EMBL" id="DTHJ01000078">
    <property type="protein sequence ID" value="HHS62719.1"/>
    <property type="molecule type" value="Genomic_DNA"/>
</dbReference>
<accession>A0A7C6AG15</accession>
<dbReference type="InterPro" id="IPR011055">
    <property type="entry name" value="Dup_hybrid_motif"/>
</dbReference>
<organism evidence="3">
    <name type="scientific">candidate division WOR-3 bacterium</name>
    <dbReference type="NCBI Taxonomy" id="2052148"/>
    <lineage>
        <taxon>Bacteria</taxon>
        <taxon>Bacteria division WOR-3</taxon>
    </lineage>
</organism>
<dbReference type="AlphaFoldDB" id="A0A7C6AG15"/>
<dbReference type="InterPro" id="IPR016047">
    <property type="entry name" value="M23ase_b-sheet_dom"/>
</dbReference>